<name>A0A239ITI1_EKHLU</name>
<keyword evidence="2" id="KW-1185">Reference proteome</keyword>
<evidence type="ECO:0000313" key="1">
    <source>
        <dbReference type="EMBL" id="SNS95734.1"/>
    </source>
</evidence>
<dbReference type="AlphaFoldDB" id="A0A239ITI1"/>
<dbReference type="EMBL" id="FZPD01000003">
    <property type="protein sequence ID" value="SNS95734.1"/>
    <property type="molecule type" value="Genomic_DNA"/>
</dbReference>
<sequence>MYRLKNKAQKKAKELTPPERIQWLLDFIEIQAKINPMPKTSSGHKLKRK</sequence>
<organism evidence="1 2">
    <name type="scientific">Ekhidna lutea</name>
    <dbReference type="NCBI Taxonomy" id="447679"/>
    <lineage>
        <taxon>Bacteria</taxon>
        <taxon>Pseudomonadati</taxon>
        <taxon>Bacteroidota</taxon>
        <taxon>Cytophagia</taxon>
        <taxon>Cytophagales</taxon>
        <taxon>Reichenbachiellaceae</taxon>
        <taxon>Ekhidna</taxon>
    </lineage>
</organism>
<evidence type="ECO:0000313" key="2">
    <source>
        <dbReference type="Proteomes" id="UP000198393"/>
    </source>
</evidence>
<gene>
    <name evidence="1" type="ORF">SAMN05421640_1772</name>
</gene>
<dbReference type="Proteomes" id="UP000198393">
    <property type="component" value="Unassembled WGS sequence"/>
</dbReference>
<proteinExistence type="predicted"/>
<accession>A0A239ITI1</accession>
<protein>
    <submittedName>
        <fullName evidence="1">Uncharacterized protein</fullName>
    </submittedName>
</protein>
<reference evidence="1 2" key="1">
    <citation type="submission" date="2017-06" db="EMBL/GenBank/DDBJ databases">
        <authorList>
            <person name="Kim H.J."/>
            <person name="Triplett B.A."/>
        </authorList>
    </citation>
    <scope>NUCLEOTIDE SEQUENCE [LARGE SCALE GENOMIC DNA]</scope>
    <source>
        <strain evidence="1 2">DSM 19307</strain>
    </source>
</reference>